<accession>S8D3V2</accession>
<dbReference type="PANTHER" id="PTHR46856:SF1">
    <property type="entry name" value="PX DOMAIN-CONTAINING PROTEIN EREL1-RELATED"/>
    <property type="match status" value="1"/>
</dbReference>
<reference evidence="2 3" key="1">
    <citation type="journal article" date="2013" name="BMC Genomics">
        <title>The miniature genome of a carnivorous plant Genlisea aurea contains a low number of genes and short non-coding sequences.</title>
        <authorList>
            <person name="Leushkin E.V."/>
            <person name="Sutormin R.A."/>
            <person name="Nabieva E.R."/>
            <person name="Penin A.A."/>
            <person name="Kondrashov A.S."/>
            <person name="Logacheva M.D."/>
        </authorList>
    </citation>
    <scope>NUCLEOTIDE SEQUENCE [LARGE SCALE GENOMIC DNA]</scope>
</reference>
<feature type="non-terminal residue" evidence="2">
    <location>
        <position position="1"/>
    </location>
</feature>
<dbReference type="GO" id="GO:0015031">
    <property type="term" value="P:protein transport"/>
    <property type="evidence" value="ECO:0007669"/>
    <property type="project" value="InterPro"/>
</dbReference>
<dbReference type="AlphaFoldDB" id="S8D3V2"/>
<dbReference type="InterPro" id="IPR044588">
    <property type="entry name" value="EREX-like"/>
</dbReference>
<keyword evidence="3" id="KW-1185">Reference proteome</keyword>
<name>S8D3V2_9LAMI</name>
<dbReference type="PANTHER" id="PTHR46856">
    <property type="entry name" value="PX DOMAIN-CONTAINING PROTEIN EREL1-RELATED"/>
    <property type="match status" value="1"/>
</dbReference>
<comment type="caution">
    <text evidence="2">The sequence shown here is derived from an EMBL/GenBank/DDBJ whole genome shotgun (WGS) entry which is preliminary data.</text>
</comment>
<evidence type="ECO:0000313" key="2">
    <source>
        <dbReference type="EMBL" id="EPS74105.1"/>
    </source>
</evidence>
<dbReference type="Proteomes" id="UP000015453">
    <property type="component" value="Unassembled WGS sequence"/>
</dbReference>
<feature type="region of interest" description="Disordered" evidence="1">
    <location>
        <begin position="51"/>
        <end position="79"/>
    </location>
</feature>
<feature type="compositionally biased region" description="Basic and acidic residues" evidence="1">
    <location>
        <begin position="64"/>
        <end position="79"/>
    </location>
</feature>
<organism evidence="2 3">
    <name type="scientific">Genlisea aurea</name>
    <dbReference type="NCBI Taxonomy" id="192259"/>
    <lineage>
        <taxon>Eukaryota</taxon>
        <taxon>Viridiplantae</taxon>
        <taxon>Streptophyta</taxon>
        <taxon>Embryophyta</taxon>
        <taxon>Tracheophyta</taxon>
        <taxon>Spermatophyta</taxon>
        <taxon>Magnoliopsida</taxon>
        <taxon>eudicotyledons</taxon>
        <taxon>Gunneridae</taxon>
        <taxon>Pentapetalae</taxon>
        <taxon>asterids</taxon>
        <taxon>lamiids</taxon>
        <taxon>Lamiales</taxon>
        <taxon>Lentibulariaceae</taxon>
        <taxon>Genlisea</taxon>
    </lineage>
</organism>
<gene>
    <name evidence="2" type="ORF">M569_00650</name>
</gene>
<dbReference type="EMBL" id="AUSU01000178">
    <property type="protein sequence ID" value="EPS74105.1"/>
    <property type="molecule type" value="Genomic_DNA"/>
</dbReference>
<evidence type="ECO:0000313" key="3">
    <source>
        <dbReference type="Proteomes" id="UP000015453"/>
    </source>
</evidence>
<sequence>VKDLEVELETTREKSRENLEQALFVERERMTQIQWEMEEIRHKSIEMELKLNSQKSQVGDDDDDRHKEEDDDGLREKLDSVTEKYENLSKLHRDQEARLKADIRVLVKEVKSLRSSQSHLNQQVSRLVEEKSEAEDRLHKEMKIHQEKLSSWMILTSKCKALHEQLQECDVDLRSSVDPSDLIQKSDYRISDILSEARLLCDSGRDGEEEEESMMREVVTSILVDNGVLRKKVNSLMMTVNSVEMDEISSLVKA</sequence>
<dbReference type="OrthoDB" id="76516at2759"/>
<proteinExistence type="predicted"/>
<evidence type="ECO:0000256" key="1">
    <source>
        <dbReference type="SAM" id="MobiDB-lite"/>
    </source>
</evidence>
<protein>
    <submittedName>
        <fullName evidence="2">Uncharacterized protein</fullName>
    </submittedName>
</protein>